<reference evidence="1" key="1">
    <citation type="submission" date="2014-09" db="EMBL/GenBank/DDBJ databases">
        <authorList>
            <person name="Magalhaes I.L.F."/>
            <person name="Oliveira U."/>
            <person name="Santos F.R."/>
            <person name="Vidigal T.H.D.A."/>
            <person name="Brescovit A.D."/>
            <person name="Santos A.J."/>
        </authorList>
    </citation>
    <scope>NUCLEOTIDE SEQUENCE</scope>
    <source>
        <tissue evidence="1">Shoot tissue taken approximately 20 cm above the soil surface</tissue>
    </source>
</reference>
<proteinExistence type="predicted"/>
<dbReference type="AlphaFoldDB" id="A0A0A8Z7I0"/>
<reference evidence="1" key="2">
    <citation type="journal article" date="2015" name="Data Brief">
        <title>Shoot transcriptome of the giant reed, Arundo donax.</title>
        <authorList>
            <person name="Barrero R.A."/>
            <person name="Guerrero F.D."/>
            <person name="Moolhuijzen P."/>
            <person name="Goolsby J.A."/>
            <person name="Tidwell J."/>
            <person name="Bellgard S.E."/>
            <person name="Bellgard M.I."/>
        </authorList>
    </citation>
    <scope>NUCLEOTIDE SEQUENCE</scope>
    <source>
        <tissue evidence="1">Shoot tissue taken approximately 20 cm above the soil surface</tissue>
    </source>
</reference>
<accession>A0A0A8Z7I0</accession>
<evidence type="ECO:0000313" key="1">
    <source>
        <dbReference type="EMBL" id="JAD30827.1"/>
    </source>
</evidence>
<sequence>MYRHRWKQRETSCLSRVLFDLHKVPDETWKPMRVGACTFHVQVQVRVQ</sequence>
<organism evidence="1">
    <name type="scientific">Arundo donax</name>
    <name type="common">Giant reed</name>
    <name type="synonym">Donax arundinaceus</name>
    <dbReference type="NCBI Taxonomy" id="35708"/>
    <lineage>
        <taxon>Eukaryota</taxon>
        <taxon>Viridiplantae</taxon>
        <taxon>Streptophyta</taxon>
        <taxon>Embryophyta</taxon>
        <taxon>Tracheophyta</taxon>
        <taxon>Spermatophyta</taxon>
        <taxon>Magnoliopsida</taxon>
        <taxon>Liliopsida</taxon>
        <taxon>Poales</taxon>
        <taxon>Poaceae</taxon>
        <taxon>PACMAD clade</taxon>
        <taxon>Arundinoideae</taxon>
        <taxon>Arundineae</taxon>
        <taxon>Arundo</taxon>
    </lineage>
</organism>
<protein>
    <submittedName>
        <fullName evidence="1">Uncharacterized protein</fullName>
    </submittedName>
</protein>
<name>A0A0A8Z7I0_ARUDO</name>
<dbReference type="EMBL" id="GBRH01267068">
    <property type="protein sequence ID" value="JAD30827.1"/>
    <property type="molecule type" value="Transcribed_RNA"/>
</dbReference>